<dbReference type="Proteomes" id="UP000334923">
    <property type="component" value="Unassembled WGS sequence"/>
</dbReference>
<proteinExistence type="predicted"/>
<dbReference type="AlphaFoldDB" id="A0A5E6MAQ1"/>
<name>A0A5E6MAQ1_9BACT</name>
<dbReference type="RefSeq" id="WP_142659835.1">
    <property type="nucleotide sequence ID" value="NZ_CABFVA020000038.1"/>
</dbReference>
<evidence type="ECO:0000313" key="2">
    <source>
        <dbReference type="EMBL" id="VVM06049.1"/>
    </source>
</evidence>
<gene>
    <name evidence="2" type="ORF">MAMT_00933</name>
</gene>
<evidence type="ECO:0000313" key="3">
    <source>
        <dbReference type="Proteomes" id="UP000334923"/>
    </source>
</evidence>
<feature type="region of interest" description="Disordered" evidence="1">
    <location>
        <begin position="38"/>
        <end position="86"/>
    </location>
</feature>
<reference evidence="2 3" key="1">
    <citation type="submission" date="2019-09" db="EMBL/GenBank/DDBJ databases">
        <authorList>
            <person name="Cremers G."/>
        </authorList>
    </citation>
    <scope>NUCLEOTIDE SEQUENCE [LARGE SCALE GENOMIC DNA]</scope>
    <source>
        <strain evidence="2">4A</strain>
    </source>
</reference>
<evidence type="ECO:0000256" key="1">
    <source>
        <dbReference type="SAM" id="MobiDB-lite"/>
    </source>
</evidence>
<protein>
    <submittedName>
        <fullName evidence="2">Uncharacterized protein</fullName>
    </submittedName>
</protein>
<keyword evidence="3" id="KW-1185">Reference proteome</keyword>
<accession>A0A5E6MAQ1</accession>
<feature type="compositionally biased region" description="Basic and acidic residues" evidence="1">
    <location>
        <begin position="73"/>
        <end position="86"/>
    </location>
</feature>
<sequence>MKLGRKRLQRGMIFILGVFSLVGSLAGSSQARVLESTNGPRITVGPAGHAYTKEELAKKNSGKPAVKKQKKTTASEKSQKEAAGKE</sequence>
<dbReference type="EMBL" id="CABFVA020000038">
    <property type="protein sequence ID" value="VVM06049.1"/>
    <property type="molecule type" value="Genomic_DNA"/>
</dbReference>
<dbReference type="OrthoDB" id="200199at2"/>
<organism evidence="2 3">
    <name type="scientific">Methylacidimicrobium tartarophylax</name>
    <dbReference type="NCBI Taxonomy" id="1041768"/>
    <lineage>
        <taxon>Bacteria</taxon>
        <taxon>Pseudomonadati</taxon>
        <taxon>Verrucomicrobiota</taxon>
        <taxon>Methylacidimicrobium</taxon>
    </lineage>
</organism>